<keyword evidence="2" id="KW-0677">Repeat</keyword>
<dbReference type="InterPro" id="IPR015943">
    <property type="entry name" value="WD40/YVTN_repeat-like_dom_sf"/>
</dbReference>
<dbReference type="AlphaFoldDB" id="A0A6A7BW36"/>
<name>A0A6A7BW36_9PEZI</name>
<dbReference type="GO" id="GO:1905786">
    <property type="term" value="P:positive regulation of anaphase-promoting complex-dependent catabolic process"/>
    <property type="evidence" value="ECO:0007669"/>
    <property type="project" value="TreeGrafter"/>
</dbReference>
<dbReference type="PANTHER" id="PTHR19918">
    <property type="entry name" value="CELL DIVISION CYCLE 20 CDC20 FIZZY -RELATED"/>
    <property type="match status" value="1"/>
</dbReference>
<dbReference type="OrthoDB" id="10263272at2759"/>
<evidence type="ECO:0000256" key="1">
    <source>
        <dbReference type="ARBA" id="ARBA00022574"/>
    </source>
</evidence>
<evidence type="ECO:0000313" key="6">
    <source>
        <dbReference type="Proteomes" id="UP000799421"/>
    </source>
</evidence>
<feature type="region of interest" description="Disordered" evidence="4">
    <location>
        <begin position="1"/>
        <end position="69"/>
    </location>
</feature>
<dbReference type="SMART" id="SM00320">
    <property type="entry name" value="WD40"/>
    <property type="match status" value="3"/>
</dbReference>
<dbReference type="EMBL" id="MU005993">
    <property type="protein sequence ID" value="KAF2859430.1"/>
    <property type="molecule type" value="Genomic_DNA"/>
</dbReference>
<sequence length="777" mass="85547">MARYCRAGGLSDRSEDGSTESFLSERKDGTSTPTESSPRLSPTTPVKPQFSPKWNLDSPLTSPEQNGRRVVSLRCLDLKDKLESIRLRPSRAYMRLPELPLSPISLLSSPSKSVCSPDEQLYTPPTSPEPIPRKLHLKPHRFSSVRGKIWKTRVNSEPQKPTKKDELEPLPDISKRQPSKAIVQLDGEGSGPRKRVISPDRFIPNRDATPTKEAFHTYVPQARRNPRDVDPFVPSFQRSLRFAEQYATLRGPRPAPRPPGRQPTRVTARPVSQGTVWTVGGTAVIEGVASTTTGRGGRMTSGSSAPHHLAGFLGPAMNAQDVAQHKGRLALAMDIDPATRMVGNSPLHVAPKPRVWRNGRWETTMPSTQTATPKKATKRDVSTLPFRVLDAPALRDDFYCSLLAYSPTLDRLAVGLGPHVFLWSEGLHSPDVPDALMAPGMAHVTSMSFSSTAGGGNILAVGRADGRVTLWNPQELDPRCHGGQESPVSALCFRPQPVRRPSARDPLLMVWTEELLVRDEAGQVCLYSVEWPDSDLRHLWGWPGRMKLLVRIQCHTQQVCGLAWSPNGEEFATGGNDNGLYMYGRRKVLASSTLGEVGQVLPGEERHVVFLNAAVKAIAFAPWWPRLVAAGGGSNDRCIHFFDTHSGARLATIDCQAQVTSLVWSQRKKEITATFGFAQPDHPYRVAVFAWPSCRTVVAIPWWSGERALWAVAYPGKGGVQGQKGDKEEREGIAIATSDASIKFHELGGRINLKDDWQGSPILEGVCFTEEVERAIR</sequence>
<dbReference type="GO" id="GO:0010997">
    <property type="term" value="F:anaphase-promoting complex binding"/>
    <property type="evidence" value="ECO:0007669"/>
    <property type="project" value="InterPro"/>
</dbReference>
<dbReference type="Proteomes" id="UP000799421">
    <property type="component" value="Unassembled WGS sequence"/>
</dbReference>
<keyword evidence="6" id="KW-1185">Reference proteome</keyword>
<protein>
    <submittedName>
        <fullName evidence="5">WD40 repeat-like protein</fullName>
    </submittedName>
</protein>
<dbReference type="Pfam" id="PF00400">
    <property type="entry name" value="WD40"/>
    <property type="match status" value="1"/>
</dbReference>
<dbReference type="PANTHER" id="PTHR19918:SF5">
    <property type="entry name" value="MEIOSIS-SPECIFIC APC_C ACTIVATOR PROTEIN AMA1"/>
    <property type="match status" value="1"/>
</dbReference>
<proteinExistence type="predicted"/>
<feature type="region of interest" description="Disordered" evidence="4">
    <location>
        <begin position="153"/>
        <end position="172"/>
    </location>
</feature>
<evidence type="ECO:0000256" key="2">
    <source>
        <dbReference type="ARBA" id="ARBA00022737"/>
    </source>
</evidence>
<reference evidence="5" key="1">
    <citation type="journal article" date="2020" name="Stud. Mycol.">
        <title>101 Dothideomycetes genomes: a test case for predicting lifestyles and emergence of pathogens.</title>
        <authorList>
            <person name="Haridas S."/>
            <person name="Albert R."/>
            <person name="Binder M."/>
            <person name="Bloem J."/>
            <person name="Labutti K."/>
            <person name="Salamov A."/>
            <person name="Andreopoulos B."/>
            <person name="Baker S."/>
            <person name="Barry K."/>
            <person name="Bills G."/>
            <person name="Bluhm B."/>
            <person name="Cannon C."/>
            <person name="Castanera R."/>
            <person name="Culley D."/>
            <person name="Daum C."/>
            <person name="Ezra D."/>
            <person name="Gonzalez J."/>
            <person name="Henrissat B."/>
            <person name="Kuo A."/>
            <person name="Liang C."/>
            <person name="Lipzen A."/>
            <person name="Lutzoni F."/>
            <person name="Magnuson J."/>
            <person name="Mondo S."/>
            <person name="Nolan M."/>
            <person name="Ohm R."/>
            <person name="Pangilinan J."/>
            <person name="Park H.-J."/>
            <person name="Ramirez L."/>
            <person name="Alfaro M."/>
            <person name="Sun H."/>
            <person name="Tritt A."/>
            <person name="Yoshinaga Y."/>
            <person name="Zwiers L.-H."/>
            <person name="Turgeon B."/>
            <person name="Goodwin S."/>
            <person name="Spatafora J."/>
            <person name="Crous P."/>
            <person name="Grigoriev I."/>
        </authorList>
    </citation>
    <scope>NUCLEOTIDE SEQUENCE</scope>
    <source>
        <strain evidence="5">CBS 480.64</strain>
    </source>
</reference>
<feature type="compositionally biased region" description="Low complexity" evidence="4">
    <location>
        <begin position="108"/>
        <end position="117"/>
    </location>
</feature>
<dbReference type="GO" id="GO:0031145">
    <property type="term" value="P:anaphase-promoting complex-dependent catabolic process"/>
    <property type="evidence" value="ECO:0007669"/>
    <property type="project" value="TreeGrafter"/>
</dbReference>
<gene>
    <name evidence="5" type="ORF">K470DRAFT_258916</name>
</gene>
<feature type="region of interest" description="Disordered" evidence="4">
    <location>
        <begin position="250"/>
        <end position="271"/>
    </location>
</feature>
<feature type="region of interest" description="Disordered" evidence="4">
    <location>
        <begin position="108"/>
        <end position="134"/>
    </location>
</feature>
<dbReference type="GO" id="GO:0005680">
    <property type="term" value="C:anaphase-promoting complex"/>
    <property type="evidence" value="ECO:0007669"/>
    <property type="project" value="TreeGrafter"/>
</dbReference>
<dbReference type="InterPro" id="IPR033010">
    <property type="entry name" value="Cdc20/Fizzy"/>
</dbReference>
<feature type="repeat" description="WD" evidence="3">
    <location>
        <begin position="552"/>
        <end position="583"/>
    </location>
</feature>
<keyword evidence="1 3" id="KW-0853">WD repeat</keyword>
<accession>A0A6A7BW36</accession>
<feature type="compositionally biased region" description="Polar residues" evidence="4">
    <location>
        <begin position="30"/>
        <end position="46"/>
    </location>
</feature>
<evidence type="ECO:0000256" key="4">
    <source>
        <dbReference type="SAM" id="MobiDB-lite"/>
    </source>
</evidence>
<dbReference type="InterPro" id="IPR036322">
    <property type="entry name" value="WD40_repeat_dom_sf"/>
</dbReference>
<organism evidence="5 6">
    <name type="scientific">Piedraia hortae CBS 480.64</name>
    <dbReference type="NCBI Taxonomy" id="1314780"/>
    <lineage>
        <taxon>Eukaryota</taxon>
        <taxon>Fungi</taxon>
        <taxon>Dikarya</taxon>
        <taxon>Ascomycota</taxon>
        <taxon>Pezizomycotina</taxon>
        <taxon>Dothideomycetes</taxon>
        <taxon>Dothideomycetidae</taxon>
        <taxon>Capnodiales</taxon>
        <taxon>Piedraiaceae</taxon>
        <taxon>Piedraia</taxon>
    </lineage>
</organism>
<evidence type="ECO:0000256" key="3">
    <source>
        <dbReference type="PROSITE-ProRule" id="PRU00221"/>
    </source>
</evidence>
<dbReference type="Gene3D" id="2.130.10.10">
    <property type="entry name" value="YVTN repeat-like/Quinoprotein amine dehydrogenase"/>
    <property type="match status" value="1"/>
</dbReference>
<dbReference type="SUPFAM" id="SSF50978">
    <property type="entry name" value="WD40 repeat-like"/>
    <property type="match status" value="1"/>
</dbReference>
<feature type="region of interest" description="Disordered" evidence="4">
    <location>
        <begin position="184"/>
        <end position="208"/>
    </location>
</feature>
<dbReference type="InterPro" id="IPR001680">
    <property type="entry name" value="WD40_rpt"/>
</dbReference>
<dbReference type="GO" id="GO:1990757">
    <property type="term" value="F:ubiquitin ligase activator activity"/>
    <property type="evidence" value="ECO:0007669"/>
    <property type="project" value="TreeGrafter"/>
</dbReference>
<dbReference type="PROSITE" id="PS50082">
    <property type="entry name" value="WD_REPEATS_2"/>
    <property type="match status" value="1"/>
</dbReference>
<evidence type="ECO:0000313" key="5">
    <source>
        <dbReference type="EMBL" id="KAF2859430.1"/>
    </source>
</evidence>